<comment type="caution">
    <text evidence="6">The sequence shown here is derived from an EMBL/GenBank/DDBJ whole genome shotgun (WGS) entry which is preliminary data.</text>
</comment>
<keyword evidence="4" id="KW-0949">S-adenosyl-L-methionine</keyword>
<dbReference type="Pfam" id="PF02086">
    <property type="entry name" value="MethyltransfD12"/>
    <property type="match status" value="1"/>
</dbReference>
<dbReference type="InterPro" id="IPR002052">
    <property type="entry name" value="DNA_methylase_N6_adenine_CS"/>
</dbReference>
<keyword evidence="3 6" id="KW-0808">Transferase</keyword>
<dbReference type="AlphaFoldDB" id="A0A2S7XQX3"/>
<evidence type="ECO:0000256" key="5">
    <source>
        <dbReference type="ARBA" id="ARBA00047942"/>
    </source>
</evidence>
<dbReference type="GO" id="GO:0009007">
    <property type="term" value="F:site-specific DNA-methyltransferase (adenine-specific) activity"/>
    <property type="evidence" value="ECO:0007669"/>
    <property type="project" value="UniProtKB-EC"/>
</dbReference>
<accession>A0A2S7XQX3</accession>
<name>A0A2S7XQX3_9GAMM</name>
<dbReference type="PROSITE" id="PS00092">
    <property type="entry name" value="N6_MTASE"/>
    <property type="match status" value="1"/>
</dbReference>
<dbReference type="InterPro" id="IPR029063">
    <property type="entry name" value="SAM-dependent_MTases_sf"/>
</dbReference>
<dbReference type="PRINTS" id="PR00505">
    <property type="entry name" value="D12N6MTFRASE"/>
</dbReference>
<proteinExistence type="predicted"/>
<dbReference type="InterPro" id="IPR012327">
    <property type="entry name" value="MeTrfase_D12"/>
</dbReference>
<evidence type="ECO:0000256" key="1">
    <source>
        <dbReference type="ARBA" id="ARBA00011900"/>
    </source>
</evidence>
<evidence type="ECO:0000256" key="4">
    <source>
        <dbReference type="ARBA" id="ARBA00022691"/>
    </source>
</evidence>
<sequence length="386" mass="43867">MNTLSLFADDLDFQNTDTQRLNTPQTEGIKYAGSKLKLLPHILSLISKVKPRTVLDGFAGTTRVSQALAKRGYTVVANDISAWSEVFAICYLLNEYPQLHYIPLIEHLNNLPPEDGWFTKNYGGDPEAKSSIGADGLKKPWQRKNTRRLDAIRHEIDCLGLSSIEKAVLVTSLIHALDAVDNTLGHFASYLNEWSARSHKTLRLKLPAISFKLAPHQVHRKNIFDLLPDTEVDLAYFDPPYGSNNEKMPPSRVRYSAYYHVWTSVCLNDQPEVFGKAKRRVDTSDVIGSSIFEEFRRDKNDRLIAVEAIRKLLKETKAKHILLSYSSGGRATAEELNAVISESGKLIEFLEIDYKKNVMANMRWTNEWVKDAEIPNKEFLFLIETK</sequence>
<reference evidence="6 7" key="1">
    <citation type="submission" date="2018-01" db="EMBL/GenBank/DDBJ databases">
        <title>The complete genome sequence of Chromatium okenii LaCa, a purple sulfur bacterium with a turbulent life.</title>
        <authorList>
            <person name="Luedin S.M."/>
            <person name="Liechti N."/>
            <person name="Storelli N."/>
            <person name="Danza F."/>
            <person name="Wittwer M."/>
            <person name="Pothier J.F."/>
            <person name="Tonolla M.A."/>
        </authorList>
    </citation>
    <scope>NUCLEOTIDE SEQUENCE [LARGE SCALE GENOMIC DNA]</scope>
    <source>
        <strain evidence="6 7">LaCa</strain>
    </source>
</reference>
<dbReference type="GO" id="GO:0032259">
    <property type="term" value="P:methylation"/>
    <property type="evidence" value="ECO:0007669"/>
    <property type="project" value="UniProtKB-KW"/>
</dbReference>
<gene>
    <name evidence="6" type="ORF">CXB77_08215</name>
</gene>
<keyword evidence="7" id="KW-1185">Reference proteome</keyword>
<keyword evidence="2 6" id="KW-0489">Methyltransferase</keyword>
<dbReference type="OrthoDB" id="9816043at2"/>
<evidence type="ECO:0000256" key="3">
    <source>
        <dbReference type="ARBA" id="ARBA00022679"/>
    </source>
</evidence>
<evidence type="ECO:0000313" key="7">
    <source>
        <dbReference type="Proteomes" id="UP000239936"/>
    </source>
</evidence>
<evidence type="ECO:0000313" key="6">
    <source>
        <dbReference type="EMBL" id="PQJ95868.1"/>
    </source>
</evidence>
<protein>
    <recommendedName>
        <fullName evidence="1">site-specific DNA-methyltransferase (adenine-specific)</fullName>
        <ecNumber evidence="1">2.1.1.72</ecNumber>
    </recommendedName>
</protein>
<organism evidence="6 7">
    <name type="scientific">Chromatium okenii</name>
    <dbReference type="NCBI Taxonomy" id="61644"/>
    <lineage>
        <taxon>Bacteria</taxon>
        <taxon>Pseudomonadati</taxon>
        <taxon>Pseudomonadota</taxon>
        <taxon>Gammaproteobacteria</taxon>
        <taxon>Chromatiales</taxon>
        <taxon>Chromatiaceae</taxon>
        <taxon>Chromatium</taxon>
    </lineage>
</organism>
<comment type="catalytic activity">
    <reaction evidence="5">
        <text>a 2'-deoxyadenosine in DNA + S-adenosyl-L-methionine = an N(6)-methyl-2'-deoxyadenosine in DNA + S-adenosyl-L-homocysteine + H(+)</text>
        <dbReference type="Rhea" id="RHEA:15197"/>
        <dbReference type="Rhea" id="RHEA-COMP:12418"/>
        <dbReference type="Rhea" id="RHEA-COMP:12419"/>
        <dbReference type="ChEBI" id="CHEBI:15378"/>
        <dbReference type="ChEBI" id="CHEBI:57856"/>
        <dbReference type="ChEBI" id="CHEBI:59789"/>
        <dbReference type="ChEBI" id="CHEBI:90615"/>
        <dbReference type="ChEBI" id="CHEBI:90616"/>
        <dbReference type="EC" id="2.1.1.72"/>
    </reaction>
</comment>
<dbReference type="SUPFAM" id="SSF53335">
    <property type="entry name" value="S-adenosyl-L-methionine-dependent methyltransferases"/>
    <property type="match status" value="1"/>
</dbReference>
<dbReference type="Proteomes" id="UP000239936">
    <property type="component" value="Unassembled WGS sequence"/>
</dbReference>
<dbReference type="GO" id="GO:0003676">
    <property type="term" value="F:nucleic acid binding"/>
    <property type="evidence" value="ECO:0007669"/>
    <property type="project" value="InterPro"/>
</dbReference>
<dbReference type="Gene3D" id="3.40.50.150">
    <property type="entry name" value="Vaccinia Virus protein VP39"/>
    <property type="match status" value="1"/>
</dbReference>
<dbReference type="GO" id="GO:0009307">
    <property type="term" value="P:DNA restriction-modification system"/>
    <property type="evidence" value="ECO:0007669"/>
    <property type="project" value="InterPro"/>
</dbReference>
<dbReference type="EC" id="2.1.1.72" evidence="1"/>
<dbReference type="RefSeq" id="WP_105073514.1">
    <property type="nucleotide sequence ID" value="NZ_JAFLKP010000292.1"/>
</dbReference>
<dbReference type="EMBL" id="PPGH01000035">
    <property type="protein sequence ID" value="PQJ95868.1"/>
    <property type="molecule type" value="Genomic_DNA"/>
</dbReference>
<evidence type="ECO:0000256" key="2">
    <source>
        <dbReference type="ARBA" id="ARBA00022603"/>
    </source>
</evidence>